<feature type="transmembrane region" description="Helical" evidence="1">
    <location>
        <begin position="17"/>
        <end position="35"/>
    </location>
</feature>
<accession>A0ABV6T947</accession>
<evidence type="ECO:0000313" key="2">
    <source>
        <dbReference type="EMBL" id="MFC0842305.1"/>
    </source>
</evidence>
<reference evidence="2 3" key="1">
    <citation type="submission" date="2024-09" db="EMBL/GenBank/DDBJ databases">
        <authorList>
            <person name="Sun Q."/>
            <person name="Mori K."/>
        </authorList>
    </citation>
    <scope>NUCLEOTIDE SEQUENCE [LARGE SCALE GENOMIC DNA]</scope>
    <source>
        <strain evidence="2 3">JCM 4557</strain>
    </source>
</reference>
<gene>
    <name evidence="2" type="ORF">ACFH04_00930</name>
</gene>
<protein>
    <recommendedName>
        <fullName evidence="4">PH domain-containing protein</fullName>
    </recommendedName>
</protein>
<keyword evidence="1" id="KW-1133">Transmembrane helix</keyword>
<evidence type="ECO:0008006" key="4">
    <source>
        <dbReference type="Google" id="ProtNLM"/>
    </source>
</evidence>
<keyword evidence="1" id="KW-0472">Membrane</keyword>
<dbReference type="EMBL" id="JBHMQV010000001">
    <property type="protein sequence ID" value="MFC0842305.1"/>
    <property type="molecule type" value="Genomic_DNA"/>
</dbReference>
<name>A0ABV6T947_9ACTN</name>
<evidence type="ECO:0000313" key="3">
    <source>
        <dbReference type="Proteomes" id="UP001589887"/>
    </source>
</evidence>
<sequence length="192" mass="21412">MIELNYRAMDRNRPAKSYVVLALVVLVVEGFAAYVTLGAVGFAWLTGASIALLAPLLLLSSRSWSRVGADGITICWGLGHGRTYPWHEIRWIDVRETKGQGSSSYAVRIFLEGGRRRSLPGLYRSDMYPAPDFDEQFQRVVNWWELSTDQTARVRPSKQFRDRLTPTVIGLVVVPIAVVVVAVVALVILAPR</sequence>
<proteinExistence type="predicted"/>
<feature type="transmembrane region" description="Helical" evidence="1">
    <location>
        <begin position="168"/>
        <end position="190"/>
    </location>
</feature>
<organism evidence="2 3">
    <name type="scientific">Streptomyces noboritoensis</name>
    <dbReference type="NCBI Taxonomy" id="67337"/>
    <lineage>
        <taxon>Bacteria</taxon>
        <taxon>Bacillati</taxon>
        <taxon>Actinomycetota</taxon>
        <taxon>Actinomycetes</taxon>
        <taxon>Kitasatosporales</taxon>
        <taxon>Streptomycetaceae</taxon>
        <taxon>Streptomyces</taxon>
    </lineage>
</organism>
<keyword evidence="3" id="KW-1185">Reference proteome</keyword>
<feature type="transmembrane region" description="Helical" evidence="1">
    <location>
        <begin position="41"/>
        <end position="59"/>
    </location>
</feature>
<dbReference type="Proteomes" id="UP001589887">
    <property type="component" value="Unassembled WGS sequence"/>
</dbReference>
<comment type="caution">
    <text evidence="2">The sequence shown here is derived from an EMBL/GenBank/DDBJ whole genome shotgun (WGS) entry which is preliminary data.</text>
</comment>
<evidence type="ECO:0000256" key="1">
    <source>
        <dbReference type="SAM" id="Phobius"/>
    </source>
</evidence>
<dbReference type="RefSeq" id="WP_394316175.1">
    <property type="nucleotide sequence ID" value="NZ_JBHMQV010000001.1"/>
</dbReference>
<keyword evidence="1" id="KW-0812">Transmembrane</keyword>